<dbReference type="Pfam" id="PF00005">
    <property type="entry name" value="ABC_tran"/>
    <property type="match status" value="1"/>
</dbReference>
<accession>A0ABU4HZJ6</accession>
<dbReference type="Proteomes" id="UP001284601">
    <property type="component" value="Unassembled WGS sequence"/>
</dbReference>
<dbReference type="SMART" id="SM00382">
    <property type="entry name" value="AAA"/>
    <property type="match status" value="1"/>
</dbReference>
<keyword evidence="8" id="KW-1185">Reference proteome</keyword>
<evidence type="ECO:0000256" key="5">
    <source>
        <dbReference type="ARBA" id="ARBA00022970"/>
    </source>
</evidence>
<name>A0ABU4HZJ6_9ACTN</name>
<dbReference type="InterPro" id="IPR003593">
    <property type="entry name" value="AAA+_ATPase"/>
</dbReference>
<dbReference type="PANTHER" id="PTHR43820:SF4">
    <property type="entry name" value="HIGH-AFFINITY BRANCHED-CHAIN AMINO ACID TRANSPORT ATP-BINDING PROTEIN LIVF"/>
    <property type="match status" value="1"/>
</dbReference>
<proteinExistence type="inferred from homology"/>
<dbReference type="PROSITE" id="PS50893">
    <property type="entry name" value="ABC_TRANSPORTER_2"/>
    <property type="match status" value="1"/>
</dbReference>
<evidence type="ECO:0000313" key="8">
    <source>
        <dbReference type="Proteomes" id="UP001284601"/>
    </source>
</evidence>
<dbReference type="GO" id="GO:0005524">
    <property type="term" value="F:ATP binding"/>
    <property type="evidence" value="ECO:0007669"/>
    <property type="project" value="UniProtKB-KW"/>
</dbReference>
<keyword evidence="4 7" id="KW-0067">ATP-binding</keyword>
<keyword evidence="5" id="KW-0029">Amino-acid transport</keyword>
<evidence type="ECO:0000256" key="2">
    <source>
        <dbReference type="ARBA" id="ARBA00022448"/>
    </source>
</evidence>
<evidence type="ECO:0000256" key="1">
    <source>
        <dbReference type="ARBA" id="ARBA00005417"/>
    </source>
</evidence>
<evidence type="ECO:0000256" key="4">
    <source>
        <dbReference type="ARBA" id="ARBA00022840"/>
    </source>
</evidence>
<feature type="domain" description="ABC transporter" evidence="6">
    <location>
        <begin position="5"/>
        <end position="240"/>
    </location>
</feature>
<reference evidence="7 8" key="2">
    <citation type="submission" date="2023-10" db="EMBL/GenBank/DDBJ databases">
        <authorList>
            <person name="Han X.F."/>
        </authorList>
    </citation>
    <scope>NUCLEOTIDE SEQUENCE [LARGE SCALE GENOMIC DNA]</scope>
    <source>
        <strain evidence="7 8">KCTC 39840</strain>
    </source>
</reference>
<keyword evidence="2" id="KW-0813">Transport</keyword>
<dbReference type="InterPro" id="IPR052156">
    <property type="entry name" value="BCAA_Transport_ATP-bd_LivF"/>
</dbReference>
<dbReference type="PANTHER" id="PTHR43820">
    <property type="entry name" value="HIGH-AFFINITY BRANCHED-CHAIN AMINO ACID TRANSPORT ATP-BINDING PROTEIN LIVF"/>
    <property type="match status" value="1"/>
</dbReference>
<keyword evidence="3" id="KW-0547">Nucleotide-binding</keyword>
<dbReference type="SUPFAM" id="SSF52540">
    <property type="entry name" value="P-loop containing nucleoside triphosphate hydrolases"/>
    <property type="match status" value="1"/>
</dbReference>
<dbReference type="InterPro" id="IPR003439">
    <property type="entry name" value="ABC_transporter-like_ATP-bd"/>
</dbReference>
<protein>
    <submittedName>
        <fullName evidence="7">ATP-binding cassette domain-containing protein</fullName>
    </submittedName>
</protein>
<reference evidence="8" key="1">
    <citation type="submission" date="2023-07" db="EMBL/GenBank/DDBJ databases">
        <title>Conexibacter stalactiti sp. nov., isolated from stalactites in a lava cave and emended description of the genus Conexibacter.</title>
        <authorList>
            <person name="Lee S.D."/>
        </authorList>
    </citation>
    <scope>NUCLEOTIDE SEQUENCE [LARGE SCALE GENOMIC DNA]</scope>
    <source>
        <strain evidence="8">KCTC 39840</strain>
    </source>
</reference>
<evidence type="ECO:0000313" key="7">
    <source>
        <dbReference type="EMBL" id="MDW5598756.1"/>
    </source>
</evidence>
<organism evidence="7 8">
    <name type="scientific">Conexibacter stalactiti</name>
    <dbReference type="NCBI Taxonomy" id="1940611"/>
    <lineage>
        <taxon>Bacteria</taxon>
        <taxon>Bacillati</taxon>
        <taxon>Actinomycetota</taxon>
        <taxon>Thermoleophilia</taxon>
        <taxon>Solirubrobacterales</taxon>
        <taxon>Conexibacteraceae</taxon>
        <taxon>Conexibacter</taxon>
    </lineage>
</organism>
<dbReference type="InterPro" id="IPR027417">
    <property type="entry name" value="P-loop_NTPase"/>
</dbReference>
<comment type="caution">
    <text evidence="7">The sequence shown here is derived from an EMBL/GenBank/DDBJ whole genome shotgun (WGS) entry which is preliminary data.</text>
</comment>
<gene>
    <name evidence="7" type="ORF">R7226_30635</name>
</gene>
<evidence type="ECO:0000256" key="3">
    <source>
        <dbReference type="ARBA" id="ARBA00022741"/>
    </source>
</evidence>
<evidence type="ECO:0000259" key="6">
    <source>
        <dbReference type="PROSITE" id="PS50893"/>
    </source>
</evidence>
<comment type="similarity">
    <text evidence="1">Belongs to the ABC transporter superfamily.</text>
</comment>
<dbReference type="EMBL" id="JAWSTH010000176">
    <property type="protein sequence ID" value="MDW5598756.1"/>
    <property type="molecule type" value="Genomic_DNA"/>
</dbReference>
<dbReference type="RefSeq" id="WP_318601335.1">
    <property type="nucleotide sequence ID" value="NZ_JAWSTH010000176.1"/>
</dbReference>
<sequence length="243" mass="25455">MSALLQIGDLHARYGPVQVVTGMELEVADGEIVALVGANGAGKSTTLRAVAGLHREASGTIRFAGRDVLGASAERRARAGLRLVPEGRRLFGRLTVAENLTLGAATRPRAQRAEVARERAELLERFPALDAALGKPAATLSGGQQQQLALARALLGAPRLLLLDEPTLGLSPRLTDEVLALIASLPRERGIAVLLVEQHVRLALAIADRAAVLRRGRVVLAGAAADVLASPELEAQVLGEGVR</sequence>
<dbReference type="Gene3D" id="3.40.50.300">
    <property type="entry name" value="P-loop containing nucleotide triphosphate hydrolases"/>
    <property type="match status" value="1"/>
</dbReference>